<accession>A0AAD4K6S2</accession>
<dbReference type="Pfam" id="PF08785">
    <property type="entry name" value="Ku_PK_bind"/>
    <property type="match status" value="1"/>
</dbReference>
<evidence type="ECO:0000313" key="3">
    <source>
        <dbReference type="Proteomes" id="UP001200034"/>
    </source>
</evidence>
<keyword evidence="3" id="KW-1185">Reference proteome</keyword>
<evidence type="ECO:0000259" key="1">
    <source>
        <dbReference type="Pfam" id="PF08785"/>
    </source>
</evidence>
<dbReference type="Gene3D" id="1.25.40.240">
    <property type="entry name" value="Ku, C-terminal domain"/>
    <property type="match status" value="2"/>
</dbReference>
<evidence type="ECO:0000313" key="2">
    <source>
        <dbReference type="EMBL" id="KAH8377124.1"/>
    </source>
</evidence>
<dbReference type="EMBL" id="JAJJHW010001127">
    <property type="protein sequence ID" value="KAH8377124.1"/>
    <property type="molecule type" value="Genomic_DNA"/>
</dbReference>
<name>A0AAD4K6S2_9MUSC</name>
<comment type="caution">
    <text evidence="2">The sequence shown here is derived from an EMBL/GenBank/DDBJ whole genome shotgun (WGS) entry which is preliminary data.</text>
</comment>
<dbReference type="InterPro" id="IPR036494">
    <property type="entry name" value="Ku_C_sf"/>
</dbReference>
<proteinExistence type="predicted"/>
<dbReference type="InterPro" id="IPR014893">
    <property type="entry name" value="Ku_PK_bind"/>
</dbReference>
<feature type="domain" description="Ku C-terminal" evidence="1">
    <location>
        <begin position="11"/>
        <end position="125"/>
    </location>
</feature>
<gene>
    <name evidence="2" type="ORF">KR093_003560</name>
</gene>
<dbReference type="AlphaFoldDB" id="A0AAD4K6S2"/>
<protein>
    <recommendedName>
        <fullName evidence="1">Ku C-terminal domain-containing protein</fullName>
    </recommendedName>
</protein>
<dbReference type="Proteomes" id="UP001200034">
    <property type="component" value="Unassembled WGS sequence"/>
</dbReference>
<organism evidence="2 3">
    <name type="scientific">Drosophila rubida</name>
    <dbReference type="NCBI Taxonomy" id="30044"/>
    <lineage>
        <taxon>Eukaryota</taxon>
        <taxon>Metazoa</taxon>
        <taxon>Ecdysozoa</taxon>
        <taxon>Arthropoda</taxon>
        <taxon>Hexapoda</taxon>
        <taxon>Insecta</taxon>
        <taxon>Pterygota</taxon>
        <taxon>Neoptera</taxon>
        <taxon>Endopterygota</taxon>
        <taxon>Diptera</taxon>
        <taxon>Brachycera</taxon>
        <taxon>Muscomorpha</taxon>
        <taxon>Ephydroidea</taxon>
        <taxon>Drosophilidae</taxon>
        <taxon>Drosophila</taxon>
    </lineage>
</organism>
<feature type="non-terminal residue" evidence="2">
    <location>
        <position position="1"/>
    </location>
</feature>
<reference evidence="2" key="1">
    <citation type="journal article" date="2021" name="Mol. Ecol. Resour.">
        <title>Phylogenomic analyses of the genus Drosophila reveals genomic signals of climate adaptation.</title>
        <authorList>
            <person name="Li F."/>
            <person name="Rane R.V."/>
            <person name="Luria V."/>
            <person name="Xiong Z."/>
            <person name="Chen J."/>
            <person name="Li Z."/>
            <person name="Catullo R.A."/>
            <person name="Griffin P.C."/>
            <person name="Schiffer M."/>
            <person name="Pearce S."/>
            <person name="Lee S.F."/>
            <person name="McElroy K."/>
            <person name="Stocker A."/>
            <person name="Shirriffs J."/>
            <person name="Cockerell F."/>
            <person name="Coppin C."/>
            <person name="Sgro C.M."/>
            <person name="Karger A."/>
            <person name="Cain J.W."/>
            <person name="Weber J.A."/>
            <person name="Santpere G."/>
            <person name="Kirschner M.W."/>
            <person name="Hoffmann A.A."/>
            <person name="Oakeshott J.G."/>
            <person name="Zhang G."/>
        </authorList>
    </citation>
    <scope>NUCLEOTIDE SEQUENCE</scope>
    <source>
        <strain evidence="2">BGI-SZ-2011g</strain>
    </source>
</reference>
<sequence>EGDAIIGKGDPLKDYKNLISTRVAVEQIVDDNIIKDNVNKISSAARDVIWALLFDDSTDVNASQKKAADLLEEYRNDACFYQPWPYNEWIVKVRDELLKRQMLEFWREQIVKNQLGPCWHRDSDLFDADDEPPLEFYAHAGCCAPFAASVKARALNKSSSFEESPLSESERKICNEAALAGDFEAKINIESALADYQNLIKRYVLTTVLVPDEVQKSNIAKVSKVARETIWKLLFEGTPAQAEFDKAAELLQEYKSDAGFYGPWEYNEWIVKLRDELLQRNMLDFWGQKIVAMELGPCCVRDSEFFECEDEVPLEFYKKAGFKAPFDPTKDD</sequence>
<dbReference type="SUPFAM" id="SSF101420">
    <property type="entry name" value="C-terminal domain of Ku80"/>
    <property type="match status" value="2"/>
</dbReference>